<evidence type="ECO:0000256" key="2">
    <source>
        <dbReference type="ARBA" id="ARBA00022723"/>
    </source>
</evidence>
<dbReference type="PANTHER" id="PTHR31845">
    <property type="entry name" value="FINGER DOMAIN PROTEIN, PUTATIVE-RELATED"/>
    <property type="match status" value="1"/>
</dbReference>
<reference evidence="11" key="1">
    <citation type="submission" date="2009-05" db="EMBL/GenBank/DDBJ databases">
        <title>The genome sequence of Ajellomyces capsulatus strain H143.</title>
        <authorList>
            <person name="Champion M."/>
            <person name="Cuomo C.A."/>
            <person name="Ma L.-J."/>
            <person name="Henn M.R."/>
            <person name="Sil A."/>
            <person name="Goldman B."/>
            <person name="Young S.K."/>
            <person name="Kodira C.D."/>
            <person name="Zeng Q."/>
            <person name="Koehrsen M."/>
            <person name="Alvarado L."/>
            <person name="Berlin A.M."/>
            <person name="Borenstein D."/>
            <person name="Chen Z."/>
            <person name="Engels R."/>
            <person name="Freedman E."/>
            <person name="Gellesch M."/>
            <person name="Goldberg J."/>
            <person name="Griggs A."/>
            <person name="Gujja S."/>
            <person name="Heiman D.I."/>
            <person name="Hepburn T.A."/>
            <person name="Howarth C."/>
            <person name="Jen D."/>
            <person name="Larson L."/>
            <person name="Lewis B."/>
            <person name="Mehta T."/>
            <person name="Park D."/>
            <person name="Pearson M."/>
            <person name="Roberts A."/>
            <person name="Saif S."/>
            <person name="Shea T.D."/>
            <person name="Shenoy N."/>
            <person name="Sisk P."/>
            <person name="Stolte C."/>
            <person name="Sykes S."/>
            <person name="Walk T."/>
            <person name="White J."/>
            <person name="Yandava C."/>
            <person name="Klein B."/>
            <person name="McEwen J.G."/>
            <person name="Puccia R."/>
            <person name="Goldman G.H."/>
            <person name="Felipe M.S."/>
            <person name="Nino-Vega G."/>
            <person name="San-Blas G."/>
            <person name="Taylor J.W."/>
            <person name="Mendoza L."/>
            <person name="Galagan J.E."/>
            <person name="Nusbaum C."/>
            <person name="Birren B.W."/>
        </authorList>
    </citation>
    <scope>NUCLEOTIDE SEQUENCE [LARGE SCALE GENOMIC DNA]</scope>
    <source>
        <strain evidence="11">H143</strain>
    </source>
</reference>
<dbReference type="GO" id="GO:0000981">
    <property type="term" value="F:DNA-binding transcription factor activity, RNA polymerase II-specific"/>
    <property type="evidence" value="ECO:0007669"/>
    <property type="project" value="InterPro"/>
</dbReference>
<dbReference type="OMA" id="MQIGLHQ"/>
<dbReference type="STRING" id="544712.C6H9P0"/>
<evidence type="ECO:0000256" key="5">
    <source>
        <dbReference type="ARBA" id="ARBA00023125"/>
    </source>
</evidence>
<dbReference type="GO" id="GO:0005634">
    <property type="term" value="C:nucleus"/>
    <property type="evidence" value="ECO:0007669"/>
    <property type="project" value="UniProtKB-SubCell"/>
</dbReference>
<evidence type="ECO:0000256" key="4">
    <source>
        <dbReference type="ARBA" id="ARBA00023015"/>
    </source>
</evidence>
<dbReference type="InterPro" id="IPR001138">
    <property type="entry name" value="Zn2Cys6_DnaBD"/>
</dbReference>
<proteinExistence type="predicted"/>
<dbReference type="SUPFAM" id="SSF57701">
    <property type="entry name" value="Zn2/Cys6 DNA-binding domain"/>
    <property type="match status" value="1"/>
</dbReference>
<dbReference type="FunFam" id="4.10.240.10:FF:000003">
    <property type="entry name" value="C6 transcription factor (Leu3)"/>
    <property type="match status" value="1"/>
</dbReference>
<organism evidence="10 11">
    <name type="scientific">Ajellomyces capsulatus (strain H143)</name>
    <name type="common">Darling's disease fungus</name>
    <name type="synonym">Histoplasma capsulatum</name>
    <dbReference type="NCBI Taxonomy" id="544712"/>
    <lineage>
        <taxon>Eukaryota</taxon>
        <taxon>Fungi</taxon>
        <taxon>Dikarya</taxon>
        <taxon>Ascomycota</taxon>
        <taxon>Pezizomycotina</taxon>
        <taxon>Eurotiomycetes</taxon>
        <taxon>Eurotiomycetidae</taxon>
        <taxon>Onygenales</taxon>
        <taxon>Ajellomycetaceae</taxon>
        <taxon>Histoplasma</taxon>
    </lineage>
</organism>
<feature type="region of interest" description="Disordered" evidence="8">
    <location>
        <begin position="750"/>
        <end position="803"/>
    </location>
</feature>
<feature type="domain" description="Zn(2)-C6 fungal-type" evidence="9">
    <location>
        <begin position="206"/>
        <end position="239"/>
    </location>
</feature>
<name>C6H9P0_AJECH</name>
<dbReference type="InterPro" id="IPR036864">
    <property type="entry name" value="Zn2-C6_fun-type_DNA-bd_sf"/>
</dbReference>
<dbReference type="CDD" id="cd00067">
    <property type="entry name" value="GAL4"/>
    <property type="match status" value="1"/>
</dbReference>
<keyword evidence="3" id="KW-0862">Zinc</keyword>
<keyword evidence="5" id="KW-0238">DNA-binding</keyword>
<evidence type="ECO:0000256" key="3">
    <source>
        <dbReference type="ARBA" id="ARBA00022833"/>
    </source>
</evidence>
<evidence type="ECO:0000256" key="8">
    <source>
        <dbReference type="SAM" id="MobiDB-lite"/>
    </source>
</evidence>
<evidence type="ECO:0000313" key="10">
    <source>
        <dbReference type="EMBL" id="EER43023.1"/>
    </source>
</evidence>
<protein>
    <submittedName>
        <fullName evidence="10">C6 zinc finger protein</fullName>
    </submittedName>
</protein>
<dbReference type="HOGENOM" id="CLU_011455_1_1_1"/>
<dbReference type="Pfam" id="PF04082">
    <property type="entry name" value="Fungal_trans"/>
    <property type="match status" value="1"/>
</dbReference>
<dbReference type="PANTHER" id="PTHR31845:SF21">
    <property type="entry name" value="REGULATORY PROTEIN LEU3"/>
    <property type="match status" value="1"/>
</dbReference>
<dbReference type="Proteomes" id="UP000002624">
    <property type="component" value="Unassembled WGS sequence"/>
</dbReference>
<sequence>MLMLNFPPLGTPPNLEQLALSHVTHPTNLQTHRHRTQVESIAQLTPPTSRKKHSDAEILLFAISATTPRQEIHSVAALAFSDDRKRRASGSGSVAGVGVGNSNTVGSGASAPGRITTPIGAAAGVGPAEQHGRSRRPSPARRNTVGSFALRPSPASVSTLSGGNQRRNGPTGGLGSSPGSIEDTEETENNTNNTQDDRKKQPVKRACNECRQQKLRCDVIQEPFTACSRCGRLKLECKIESNFKRIGKRSRNAEMEREIIELRRQIANANAAANAQQQHQQHQHSSSINQGPSSISTAVYFLRSSSSQVAMAKRLEGVSLAPERVTDLFSQFFTFYHPFLPFLDRDRSPEEYHSTSPLLFWSIISVGSRRYQADPTLLNALSGPVSRLVWSVLADVPQSYHVVKALALLCTWPFPTSSTSTDPTFMLCGMMMHIAMQIGLHRPSHAQDFSKFRIEFREGELKDRVKTWGICNIVAQRVATGYGQPSQTLFDWTLSSPESADQNFKLPAEIKCRLDIEKFCDKVTRGLYSNARDPVGLSCDDERFVVTSILTKDFEELEGQLRQEHNSITNLYLQAGGLHLRLAAFFDNPTAKDYRKGLLALYLATTLFLDEVLNLEKNVGPVLAYIPNYIYQMTLAAGFILLKLCKSFFAAHIDMDYTKALFNRTIWAIRSMSVSSNDLPERLAEVLAQMWRTGGAPVSPHVSRSSVSPEMDDTLQLKVRCRMSMSLVYDSVWRWREDFQAKGKNLESFLKNPTNPDSNADSSASSVAPLRGTSSTPGVPGADSNLPSAPSSHTINIGGEGNLNTSSSGNGMGFLGGFMEPNYEVFDPLNWMLDGLVDFPYSLNPVQGLES</sequence>
<dbReference type="GO" id="GO:0001216">
    <property type="term" value="F:DNA-binding transcription activator activity"/>
    <property type="evidence" value="ECO:0007669"/>
    <property type="project" value="UniProtKB-ARBA"/>
</dbReference>
<dbReference type="Pfam" id="PF00172">
    <property type="entry name" value="Zn_clus"/>
    <property type="match status" value="1"/>
</dbReference>
<dbReference type="AlphaFoldDB" id="C6H9P0"/>
<feature type="region of interest" description="Disordered" evidence="8">
    <location>
        <begin position="270"/>
        <end position="291"/>
    </location>
</feature>
<feature type="compositionally biased region" description="Polar residues" evidence="8">
    <location>
        <begin position="155"/>
        <end position="168"/>
    </location>
</feature>
<dbReference type="GO" id="GO:0006351">
    <property type="term" value="P:DNA-templated transcription"/>
    <property type="evidence" value="ECO:0007669"/>
    <property type="project" value="InterPro"/>
</dbReference>
<comment type="subcellular location">
    <subcellularLocation>
        <location evidence="1">Nucleus</location>
    </subcellularLocation>
</comment>
<dbReference type="OrthoDB" id="2341546at2759"/>
<evidence type="ECO:0000259" key="9">
    <source>
        <dbReference type="PROSITE" id="PS50048"/>
    </source>
</evidence>
<dbReference type="EMBL" id="GG692421">
    <property type="protein sequence ID" value="EER43023.1"/>
    <property type="molecule type" value="Genomic_DNA"/>
</dbReference>
<evidence type="ECO:0000256" key="1">
    <source>
        <dbReference type="ARBA" id="ARBA00004123"/>
    </source>
</evidence>
<keyword evidence="2" id="KW-0479">Metal-binding</keyword>
<dbReference type="SMART" id="SM00906">
    <property type="entry name" value="Fungal_trans"/>
    <property type="match status" value="1"/>
</dbReference>
<feature type="compositionally biased region" description="Low complexity" evidence="8">
    <location>
        <begin position="755"/>
        <end position="769"/>
    </location>
</feature>
<gene>
    <name evidence="10" type="ORF">HCDG_02921</name>
</gene>
<dbReference type="PROSITE" id="PS00463">
    <property type="entry name" value="ZN2_CY6_FUNGAL_1"/>
    <property type="match status" value="1"/>
</dbReference>
<evidence type="ECO:0000256" key="7">
    <source>
        <dbReference type="ARBA" id="ARBA00023242"/>
    </source>
</evidence>
<feature type="compositionally biased region" description="Low complexity" evidence="8">
    <location>
        <begin position="100"/>
        <end position="111"/>
    </location>
</feature>
<dbReference type="InterPro" id="IPR051089">
    <property type="entry name" value="prtT"/>
</dbReference>
<feature type="compositionally biased region" description="Basic and acidic residues" evidence="8">
    <location>
        <begin position="195"/>
        <end position="204"/>
    </location>
</feature>
<accession>C6H9P0</accession>
<feature type="region of interest" description="Disordered" evidence="8">
    <location>
        <begin position="83"/>
        <end position="204"/>
    </location>
</feature>
<keyword evidence="7" id="KW-0539">Nucleus</keyword>
<keyword evidence="4" id="KW-0805">Transcription regulation</keyword>
<evidence type="ECO:0000313" key="11">
    <source>
        <dbReference type="Proteomes" id="UP000002624"/>
    </source>
</evidence>
<evidence type="ECO:0000256" key="6">
    <source>
        <dbReference type="ARBA" id="ARBA00023163"/>
    </source>
</evidence>
<dbReference type="Gene3D" id="4.10.240.10">
    <property type="entry name" value="Zn(2)-C6 fungal-type DNA-binding domain"/>
    <property type="match status" value="1"/>
</dbReference>
<keyword evidence="6" id="KW-0804">Transcription</keyword>
<dbReference type="CDD" id="cd12148">
    <property type="entry name" value="fungal_TF_MHR"/>
    <property type="match status" value="1"/>
</dbReference>
<dbReference type="GO" id="GO:0000976">
    <property type="term" value="F:transcription cis-regulatory region binding"/>
    <property type="evidence" value="ECO:0007669"/>
    <property type="project" value="TreeGrafter"/>
</dbReference>
<dbReference type="PROSITE" id="PS50048">
    <property type="entry name" value="ZN2_CY6_FUNGAL_2"/>
    <property type="match status" value="1"/>
</dbReference>
<dbReference type="VEuPathDB" id="FungiDB:HCDG_02921"/>
<dbReference type="SMART" id="SM00066">
    <property type="entry name" value="GAL4"/>
    <property type="match status" value="1"/>
</dbReference>
<dbReference type="InterPro" id="IPR007219">
    <property type="entry name" value="XnlR_reg_dom"/>
</dbReference>
<feature type="compositionally biased region" description="Polar residues" evidence="8">
    <location>
        <begin position="785"/>
        <end position="795"/>
    </location>
</feature>
<dbReference type="GO" id="GO:0008270">
    <property type="term" value="F:zinc ion binding"/>
    <property type="evidence" value="ECO:0007669"/>
    <property type="project" value="InterPro"/>
</dbReference>